<gene>
    <name evidence="1" type="ORF">SASPL_115790</name>
</gene>
<protein>
    <submittedName>
        <fullName evidence="1">Uncharacterized protein</fullName>
    </submittedName>
</protein>
<evidence type="ECO:0000313" key="2">
    <source>
        <dbReference type="Proteomes" id="UP000298416"/>
    </source>
</evidence>
<sequence>MQAPPPQQSLSYSDHINQRRDQKGCLYAWCVCCGTASLRRVAVGAVLRLVNAAWMLFAVAAFRNTLQFIFLSDVSCNHFSYKVKLVAISKLILINSDKSNLSLYTCRVVTILMIPDKLSIQPEED</sequence>
<reference evidence="1" key="1">
    <citation type="submission" date="2018-01" db="EMBL/GenBank/DDBJ databases">
        <authorList>
            <person name="Mao J.F."/>
        </authorList>
    </citation>
    <scope>NUCLEOTIDE SEQUENCE</scope>
    <source>
        <strain evidence="1">Huo1</strain>
        <tissue evidence="1">Leaf</tissue>
    </source>
</reference>
<reference evidence="1" key="2">
    <citation type="submission" date="2020-08" db="EMBL/GenBank/DDBJ databases">
        <title>Plant Genome Project.</title>
        <authorList>
            <person name="Zhang R.-G."/>
        </authorList>
    </citation>
    <scope>NUCLEOTIDE SEQUENCE</scope>
    <source>
        <strain evidence="1">Huo1</strain>
        <tissue evidence="1">Leaf</tissue>
    </source>
</reference>
<keyword evidence="2" id="KW-1185">Reference proteome</keyword>
<proteinExistence type="predicted"/>
<organism evidence="1">
    <name type="scientific">Salvia splendens</name>
    <name type="common">Scarlet sage</name>
    <dbReference type="NCBI Taxonomy" id="180675"/>
    <lineage>
        <taxon>Eukaryota</taxon>
        <taxon>Viridiplantae</taxon>
        <taxon>Streptophyta</taxon>
        <taxon>Embryophyta</taxon>
        <taxon>Tracheophyta</taxon>
        <taxon>Spermatophyta</taxon>
        <taxon>Magnoliopsida</taxon>
        <taxon>eudicotyledons</taxon>
        <taxon>Gunneridae</taxon>
        <taxon>Pentapetalae</taxon>
        <taxon>asterids</taxon>
        <taxon>lamiids</taxon>
        <taxon>Lamiales</taxon>
        <taxon>Lamiaceae</taxon>
        <taxon>Nepetoideae</taxon>
        <taxon>Mentheae</taxon>
        <taxon>Salviinae</taxon>
        <taxon>Salvia</taxon>
        <taxon>Salvia subgen. Calosphace</taxon>
        <taxon>core Calosphace</taxon>
    </lineage>
</organism>
<dbReference type="Proteomes" id="UP000298416">
    <property type="component" value="Unassembled WGS sequence"/>
</dbReference>
<dbReference type="AlphaFoldDB" id="A0A8X8Y896"/>
<name>A0A8X8Y896_SALSN</name>
<evidence type="ECO:0000313" key="1">
    <source>
        <dbReference type="EMBL" id="KAG6425360.1"/>
    </source>
</evidence>
<comment type="caution">
    <text evidence="1">The sequence shown here is derived from an EMBL/GenBank/DDBJ whole genome shotgun (WGS) entry which is preliminary data.</text>
</comment>
<dbReference type="EMBL" id="PNBA02000005">
    <property type="protein sequence ID" value="KAG6425360.1"/>
    <property type="molecule type" value="Genomic_DNA"/>
</dbReference>
<accession>A0A8X8Y896</accession>